<comment type="caution">
    <text evidence="2">The sequence shown here is derived from an EMBL/GenBank/DDBJ whole genome shotgun (WGS) entry which is preliminary data.</text>
</comment>
<dbReference type="EMBL" id="JAEHOD010000008">
    <property type="protein sequence ID" value="KAG2451585.1"/>
    <property type="molecule type" value="Genomic_DNA"/>
</dbReference>
<evidence type="ECO:0000313" key="2">
    <source>
        <dbReference type="EMBL" id="KAG2451585.1"/>
    </source>
</evidence>
<accession>A0A835WQ20</accession>
<dbReference type="AlphaFoldDB" id="A0A835WQ20"/>
<gene>
    <name evidence="2" type="ORF">HYH02_004180</name>
</gene>
<feature type="region of interest" description="Disordered" evidence="1">
    <location>
        <begin position="70"/>
        <end position="90"/>
    </location>
</feature>
<proteinExistence type="predicted"/>
<keyword evidence="3" id="KW-1185">Reference proteome</keyword>
<evidence type="ECO:0000256" key="1">
    <source>
        <dbReference type="SAM" id="MobiDB-lite"/>
    </source>
</evidence>
<protein>
    <submittedName>
        <fullName evidence="2">Uncharacterized protein</fullName>
    </submittedName>
</protein>
<feature type="region of interest" description="Disordered" evidence="1">
    <location>
        <begin position="116"/>
        <end position="139"/>
    </location>
</feature>
<sequence length="139" mass="14905">MRRLEVVDQEIKDAKTALETTERELCERPQDAFLLARRDCDSADLQRLYARQQKLEDSLTASLRAATASAPGLGSAAGAGTASAANQGAFPFLGPGGGGGLFELFFGHFAEVADRYPSPDRSAKRGGLPAPQLMRQHQD</sequence>
<organism evidence="2 3">
    <name type="scientific">Chlamydomonas schloesseri</name>
    <dbReference type="NCBI Taxonomy" id="2026947"/>
    <lineage>
        <taxon>Eukaryota</taxon>
        <taxon>Viridiplantae</taxon>
        <taxon>Chlorophyta</taxon>
        <taxon>core chlorophytes</taxon>
        <taxon>Chlorophyceae</taxon>
        <taxon>CS clade</taxon>
        <taxon>Chlamydomonadales</taxon>
        <taxon>Chlamydomonadaceae</taxon>
        <taxon>Chlamydomonas</taxon>
    </lineage>
</organism>
<dbReference type="Proteomes" id="UP000613740">
    <property type="component" value="Unassembled WGS sequence"/>
</dbReference>
<evidence type="ECO:0000313" key="3">
    <source>
        <dbReference type="Proteomes" id="UP000613740"/>
    </source>
</evidence>
<reference evidence="2" key="1">
    <citation type="journal article" date="2020" name="bioRxiv">
        <title>Comparative genomics of Chlamydomonas.</title>
        <authorList>
            <person name="Craig R.J."/>
            <person name="Hasan A.R."/>
            <person name="Ness R.W."/>
            <person name="Keightley P.D."/>
        </authorList>
    </citation>
    <scope>NUCLEOTIDE SEQUENCE</scope>
    <source>
        <strain evidence="2">CCAP 11/173</strain>
    </source>
</reference>
<name>A0A835WQ20_9CHLO</name>